<protein>
    <submittedName>
        <fullName evidence="1">I12R2 protein</fullName>
    </submittedName>
</protein>
<sequence length="80" mass="8888">GGSVSKTIPVTTYGKHTFTCRTSCRHFKKPKILCGIDIRCGIPPDEPRNVSCTQNGTRGHLSCTWDKGRHTYLDTAYGME</sequence>
<comment type="caution">
    <text evidence="1">The sequence shown here is derived from an EMBL/GenBank/DDBJ whole genome shotgun (WGS) entry which is preliminary data.</text>
</comment>
<feature type="non-terminal residue" evidence="1">
    <location>
        <position position="1"/>
    </location>
</feature>
<keyword evidence="2" id="KW-1185">Reference proteome</keyword>
<dbReference type="InterPro" id="IPR013783">
    <property type="entry name" value="Ig-like_fold"/>
</dbReference>
<organism evidence="1 2">
    <name type="scientific">Hippolais icterina</name>
    <name type="common">icterine warbler</name>
    <dbReference type="NCBI Taxonomy" id="68497"/>
    <lineage>
        <taxon>Eukaryota</taxon>
        <taxon>Metazoa</taxon>
        <taxon>Chordata</taxon>
        <taxon>Craniata</taxon>
        <taxon>Vertebrata</taxon>
        <taxon>Euteleostomi</taxon>
        <taxon>Archelosauria</taxon>
        <taxon>Archosauria</taxon>
        <taxon>Dinosauria</taxon>
        <taxon>Saurischia</taxon>
        <taxon>Theropoda</taxon>
        <taxon>Coelurosauria</taxon>
        <taxon>Aves</taxon>
        <taxon>Neognathae</taxon>
        <taxon>Neoaves</taxon>
        <taxon>Telluraves</taxon>
        <taxon>Australaves</taxon>
        <taxon>Passeriformes</taxon>
        <taxon>Sylvioidea</taxon>
        <taxon>Sylviidae</taxon>
        <taxon>Acrocephalinae</taxon>
        <taxon>Hippolais</taxon>
    </lineage>
</organism>
<dbReference type="SUPFAM" id="SSF49265">
    <property type="entry name" value="Fibronectin type III"/>
    <property type="match status" value="1"/>
</dbReference>
<dbReference type="InterPro" id="IPR036116">
    <property type="entry name" value="FN3_sf"/>
</dbReference>
<feature type="non-terminal residue" evidence="1">
    <location>
        <position position="80"/>
    </location>
</feature>
<name>A0A7L2LX91_9SYLV</name>
<proteinExistence type="predicted"/>
<accession>A0A7L2LX91</accession>
<dbReference type="EMBL" id="VWYN01018319">
    <property type="protein sequence ID" value="NXR52049.1"/>
    <property type="molecule type" value="Genomic_DNA"/>
</dbReference>
<gene>
    <name evidence="1" type="primary">Il12rb2</name>
    <name evidence="1" type="ORF">HIPICT_R01459</name>
</gene>
<evidence type="ECO:0000313" key="2">
    <source>
        <dbReference type="Proteomes" id="UP000527178"/>
    </source>
</evidence>
<dbReference type="Proteomes" id="UP000527178">
    <property type="component" value="Unassembled WGS sequence"/>
</dbReference>
<dbReference type="Gene3D" id="2.60.40.10">
    <property type="entry name" value="Immunoglobulins"/>
    <property type="match status" value="1"/>
</dbReference>
<reference evidence="1 2" key="1">
    <citation type="submission" date="2019-09" db="EMBL/GenBank/DDBJ databases">
        <title>Bird 10,000 Genomes (B10K) Project - Family phase.</title>
        <authorList>
            <person name="Zhang G."/>
        </authorList>
    </citation>
    <scope>NUCLEOTIDE SEQUENCE [LARGE SCALE GENOMIC DNA]</scope>
    <source>
        <strain evidence="1">B10K-DU-002-18</strain>
        <tissue evidence="1">Muscle</tissue>
    </source>
</reference>
<dbReference type="AlphaFoldDB" id="A0A7L2LX91"/>
<dbReference type="Pfam" id="PF25552">
    <property type="entry name" value="LIFR_D4"/>
    <property type="match status" value="1"/>
</dbReference>
<evidence type="ECO:0000313" key="1">
    <source>
        <dbReference type="EMBL" id="NXR52049.1"/>
    </source>
</evidence>